<dbReference type="GO" id="GO:0022857">
    <property type="term" value="F:transmembrane transporter activity"/>
    <property type="evidence" value="ECO:0007669"/>
    <property type="project" value="InterPro"/>
</dbReference>
<feature type="transmembrane region" description="Helical" evidence="6">
    <location>
        <begin position="277"/>
        <end position="295"/>
    </location>
</feature>
<keyword evidence="2" id="KW-0813">Transport</keyword>
<dbReference type="Gene3D" id="1.20.1250.20">
    <property type="entry name" value="MFS general substrate transporter like domains"/>
    <property type="match status" value="1"/>
</dbReference>
<feature type="transmembrane region" description="Helical" evidence="6">
    <location>
        <begin position="65"/>
        <end position="86"/>
    </location>
</feature>
<evidence type="ECO:0008006" key="9">
    <source>
        <dbReference type="Google" id="ProtNLM"/>
    </source>
</evidence>
<dbReference type="PANTHER" id="PTHR23510:SF3">
    <property type="entry name" value="MAJOR FACILITATOR SUPERFAMILY DOMAIN-CONTAINING PROTEIN 8"/>
    <property type="match status" value="1"/>
</dbReference>
<dbReference type="SUPFAM" id="SSF103473">
    <property type="entry name" value="MFS general substrate transporter"/>
    <property type="match status" value="1"/>
</dbReference>
<dbReference type="GO" id="GO:0012505">
    <property type="term" value="C:endomembrane system"/>
    <property type="evidence" value="ECO:0007669"/>
    <property type="project" value="UniProtKB-SubCell"/>
</dbReference>
<evidence type="ECO:0000313" key="7">
    <source>
        <dbReference type="EMBL" id="KAL1504027.1"/>
    </source>
</evidence>
<dbReference type="InterPro" id="IPR036259">
    <property type="entry name" value="MFS_trans_sf"/>
</dbReference>
<evidence type="ECO:0000256" key="5">
    <source>
        <dbReference type="ARBA" id="ARBA00023136"/>
    </source>
</evidence>
<feature type="transmembrane region" description="Helical" evidence="6">
    <location>
        <begin position="125"/>
        <end position="148"/>
    </location>
</feature>
<evidence type="ECO:0000256" key="3">
    <source>
        <dbReference type="ARBA" id="ARBA00022692"/>
    </source>
</evidence>
<dbReference type="CDD" id="cd06174">
    <property type="entry name" value="MFS"/>
    <property type="match status" value="1"/>
</dbReference>
<keyword evidence="3 6" id="KW-0812">Transmembrane</keyword>
<evidence type="ECO:0000313" key="8">
    <source>
        <dbReference type="Proteomes" id="UP001515480"/>
    </source>
</evidence>
<dbReference type="Pfam" id="PF07690">
    <property type="entry name" value="MFS_1"/>
    <property type="match status" value="1"/>
</dbReference>
<dbReference type="InterPro" id="IPR011701">
    <property type="entry name" value="MFS"/>
</dbReference>
<evidence type="ECO:0000256" key="4">
    <source>
        <dbReference type="ARBA" id="ARBA00022989"/>
    </source>
</evidence>
<dbReference type="InterPro" id="IPR051068">
    <property type="entry name" value="MFS_Domain-Containing_Protein"/>
</dbReference>
<feature type="transmembrane region" description="Helical" evidence="6">
    <location>
        <begin position="430"/>
        <end position="452"/>
    </location>
</feature>
<dbReference type="Proteomes" id="UP001515480">
    <property type="component" value="Unassembled WGS sequence"/>
</dbReference>
<feature type="transmembrane region" description="Helical" evidence="6">
    <location>
        <begin position="30"/>
        <end position="53"/>
    </location>
</feature>
<name>A0AB34IPA2_PRYPA</name>
<feature type="transmembrane region" description="Helical" evidence="6">
    <location>
        <begin position="93"/>
        <end position="113"/>
    </location>
</feature>
<feature type="transmembrane region" description="Helical" evidence="6">
    <location>
        <begin position="336"/>
        <end position="358"/>
    </location>
</feature>
<evidence type="ECO:0000256" key="1">
    <source>
        <dbReference type="ARBA" id="ARBA00004127"/>
    </source>
</evidence>
<sequence length="521" mass="56050">MAAAAHSIQEPMLPAEVELSEAQRKQCVRIFCVFCFFTAVSAQTFMTSLPLLIEDGLHHSVLMSGVVQTVMVVGSITSYIGLIPLLRRVTPRTLAIVSQAIRILSSAVFSIFVGVVRPGPSTLPIIIASRFVFGLSMGAAGIPAIWIGHRFEQEARPRAVATYSAALGCGMIIGPVVGSVLQTASSNILIASALPGWVSVGTSFLLILLMRFGFPDARMMPHVARREDLPKTDSRTKRTLVVVVLVMFLVLFAAQALEGTVPIIIEHAYGWGTNRQYLLFVPVGVGTLIAAIVMIEAQERVNWSWLALLMTCGYAGGLVLSVNLAQLSTPINSTSFVLGIVLSLVCCSTSFTLHSSVLSVKAPPHMMSAVFSLQAALGQEPLPRRPSPDQCRLAFRCAWLPPFLQVARSIGPLATSGLYQAVNDSLGMGYATNLTTLSVPALSLAASFIALFNWHSMYGKMCDPSFRSVKRVEAEAAAVLARFEAQDEHAPDGTLPIVYDSTTGYRSTLGDPERAQKRVTP</sequence>
<keyword evidence="5 6" id="KW-0472">Membrane</keyword>
<dbReference type="AlphaFoldDB" id="A0AB34IPA2"/>
<dbReference type="PANTHER" id="PTHR23510">
    <property type="entry name" value="INNER MEMBRANE TRANSPORT PROTEIN YAJR"/>
    <property type="match status" value="1"/>
</dbReference>
<comment type="caution">
    <text evidence="7">The sequence shown here is derived from an EMBL/GenBank/DDBJ whole genome shotgun (WGS) entry which is preliminary data.</text>
</comment>
<organism evidence="7 8">
    <name type="scientific">Prymnesium parvum</name>
    <name type="common">Toxic golden alga</name>
    <dbReference type="NCBI Taxonomy" id="97485"/>
    <lineage>
        <taxon>Eukaryota</taxon>
        <taxon>Haptista</taxon>
        <taxon>Haptophyta</taxon>
        <taxon>Prymnesiophyceae</taxon>
        <taxon>Prymnesiales</taxon>
        <taxon>Prymnesiaceae</taxon>
        <taxon>Prymnesium</taxon>
    </lineage>
</organism>
<feature type="transmembrane region" description="Helical" evidence="6">
    <location>
        <begin position="302"/>
        <end position="324"/>
    </location>
</feature>
<evidence type="ECO:0000256" key="2">
    <source>
        <dbReference type="ARBA" id="ARBA00022448"/>
    </source>
</evidence>
<dbReference type="EMBL" id="JBGBPQ010000020">
    <property type="protein sequence ID" value="KAL1504027.1"/>
    <property type="molecule type" value="Genomic_DNA"/>
</dbReference>
<keyword evidence="8" id="KW-1185">Reference proteome</keyword>
<accession>A0AB34IPA2</accession>
<reference evidence="7 8" key="1">
    <citation type="journal article" date="2024" name="Science">
        <title>Giant polyketide synthase enzymes in the biosynthesis of giant marine polyether toxins.</title>
        <authorList>
            <person name="Fallon T.R."/>
            <person name="Shende V.V."/>
            <person name="Wierzbicki I.H."/>
            <person name="Pendleton A.L."/>
            <person name="Watervoot N.F."/>
            <person name="Auber R.P."/>
            <person name="Gonzalez D.J."/>
            <person name="Wisecaver J.H."/>
            <person name="Moore B.S."/>
        </authorList>
    </citation>
    <scope>NUCLEOTIDE SEQUENCE [LARGE SCALE GENOMIC DNA]</scope>
    <source>
        <strain evidence="7 8">12B1</strain>
    </source>
</reference>
<feature type="transmembrane region" description="Helical" evidence="6">
    <location>
        <begin position="239"/>
        <end position="257"/>
    </location>
</feature>
<proteinExistence type="predicted"/>
<protein>
    <recommendedName>
        <fullName evidence="9">Major facilitator superfamily (MFS) profile domain-containing protein</fullName>
    </recommendedName>
</protein>
<feature type="transmembrane region" description="Helical" evidence="6">
    <location>
        <begin position="188"/>
        <end position="210"/>
    </location>
</feature>
<gene>
    <name evidence="7" type="ORF">AB1Y20_010440</name>
</gene>
<keyword evidence="4 6" id="KW-1133">Transmembrane helix</keyword>
<comment type="subcellular location">
    <subcellularLocation>
        <location evidence="1">Endomembrane system</location>
        <topology evidence="1">Multi-pass membrane protein</topology>
    </subcellularLocation>
</comment>
<evidence type="ECO:0000256" key="6">
    <source>
        <dbReference type="SAM" id="Phobius"/>
    </source>
</evidence>
<feature type="transmembrane region" description="Helical" evidence="6">
    <location>
        <begin position="160"/>
        <end position="182"/>
    </location>
</feature>